<gene>
    <name evidence="1" type="ORF">KU39_2p53</name>
</gene>
<organism evidence="1 2">
    <name type="scientific">Piscirickettsia salmonis</name>
    <dbReference type="NCBI Taxonomy" id="1238"/>
    <lineage>
        <taxon>Bacteria</taxon>
        <taxon>Pseudomonadati</taxon>
        <taxon>Pseudomonadota</taxon>
        <taxon>Gammaproteobacteria</taxon>
        <taxon>Thiotrichales</taxon>
        <taxon>Piscirickettsiaceae</taxon>
        <taxon>Piscirickettsia</taxon>
    </lineage>
</organism>
<protein>
    <submittedName>
        <fullName evidence="1">Uncharacterized protein</fullName>
    </submittedName>
</protein>
<dbReference type="AlphaFoldDB" id="A0AAC8VLA9"/>
<name>A0AAC8VLA9_PISSA</name>
<proteinExistence type="predicted"/>
<geneLocation type="plasmid" evidence="1 2">
    <name>pPSB1-2</name>
</geneLocation>
<reference evidence="1 2" key="1">
    <citation type="journal article" date="2014" name="Genome Announc.">
        <title>Comparative Genome Analysis of Two Isolates of the Fish Pathogen Piscirickettsia salmonis from Different Hosts Reveals Major Differences in Virulence-Associated Secretion Systems.</title>
        <authorList>
            <person name="Bohle H."/>
            <person name="Henriquez P."/>
            <person name="Grothusen H."/>
            <person name="Navas E."/>
            <person name="Sandoval A."/>
            <person name="Bustamante F."/>
            <person name="Bustos P."/>
            <person name="Mancilla M."/>
        </authorList>
    </citation>
    <scope>NUCLEOTIDE SEQUENCE [LARGE SCALE GENOMIC DNA]</scope>
    <source>
        <strain evidence="2">B1-32597</strain>
    </source>
</reference>
<evidence type="ECO:0000313" key="2">
    <source>
        <dbReference type="Proteomes" id="UP000029558"/>
    </source>
</evidence>
<dbReference type="EMBL" id="CP012510">
    <property type="protein sequence ID" value="ALB24456.1"/>
    <property type="molecule type" value="Genomic_DNA"/>
</dbReference>
<sequence length="39" mass="4439">MHSNILKAEEAVEAEFDQWVGEQEDGATGYDYSYKTIRG</sequence>
<accession>A0AAC8VLA9</accession>
<evidence type="ECO:0000313" key="1">
    <source>
        <dbReference type="EMBL" id="ALB24456.1"/>
    </source>
</evidence>
<dbReference type="Proteomes" id="UP000029558">
    <property type="component" value="Plasmid pPSB1-2"/>
</dbReference>
<keyword evidence="1" id="KW-0614">Plasmid</keyword>